<organism evidence="1 2">
    <name type="scientific">Trueperella pyogenes</name>
    <dbReference type="NCBI Taxonomy" id="1661"/>
    <lineage>
        <taxon>Bacteria</taxon>
        <taxon>Bacillati</taxon>
        <taxon>Actinomycetota</taxon>
        <taxon>Actinomycetes</taxon>
        <taxon>Actinomycetales</taxon>
        <taxon>Actinomycetaceae</taxon>
        <taxon>Trueperella</taxon>
    </lineage>
</organism>
<accession>A0A3S9QK57</accession>
<evidence type="ECO:0000313" key="2">
    <source>
        <dbReference type="Proteomes" id="UP000275951"/>
    </source>
</evidence>
<dbReference type="EMBL" id="CP033905">
    <property type="protein sequence ID" value="AZR06415.1"/>
    <property type="molecule type" value="Genomic_DNA"/>
</dbReference>
<protein>
    <recommendedName>
        <fullName evidence="3">Peptidase C39-like domain-containing protein</fullName>
    </recommendedName>
</protein>
<gene>
    <name evidence="1" type="ORF">EBQ10_03310</name>
</gene>
<evidence type="ECO:0008006" key="3">
    <source>
        <dbReference type="Google" id="ProtNLM"/>
    </source>
</evidence>
<dbReference type="Proteomes" id="UP000275951">
    <property type="component" value="Chromosome"/>
</dbReference>
<sequence length="240" mass="26418">MNLSAILARLAPPVVTPIQFSWPQDYVAEDWFTDDAEGEPLTVGGRLLRQSSPRTCGAMVAVVSRMLMEEDFRARLRNVHDVEAGLYRDLRRDAVGPISWPACLGTPPWRLAHMLSAHAQRWPGVPAVSYRSIPVDTGTDSGKAILQWIWHAVGVGLPVPLYTGGDIRGGLSHAVPRHVVLALPATDDTPELSIYDPGTGHVYRVPIFSMAQRSTPLPAFGHWTHLAWAVLPQPIRSHHD</sequence>
<evidence type="ECO:0000313" key="1">
    <source>
        <dbReference type="EMBL" id="AZR06415.1"/>
    </source>
</evidence>
<proteinExistence type="predicted"/>
<reference evidence="1 2" key="1">
    <citation type="submission" date="2018-11" db="EMBL/GenBank/DDBJ databases">
        <title>Multidrug-resistant genes are associated with an 42-kb island TGI1 carrying a complex class 1 integron in a Trueperella pyogenes.</title>
        <authorList>
            <person name="Dong W."/>
        </authorList>
    </citation>
    <scope>NUCLEOTIDE SEQUENCE [LARGE SCALE GENOMIC DNA]</scope>
    <source>
        <strain evidence="1 2">TP4</strain>
    </source>
</reference>
<dbReference type="AlphaFoldDB" id="A0A3S9QK57"/>
<name>A0A3S9QK57_9ACTO</name>
<dbReference type="RefSeq" id="WP_108726792.1">
    <property type="nucleotide sequence ID" value="NZ_CP029001.1"/>
</dbReference>